<accession>A0A7J0E3M7</accession>
<dbReference type="Pfam" id="PF04195">
    <property type="entry name" value="Transposase_28"/>
    <property type="match status" value="1"/>
</dbReference>
<gene>
    <name evidence="4" type="ORF">Acr_01g0009320</name>
</gene>
<dbReference type="AlphaFoldDB" id="A0A7J0E3M7"/>
<organism evidence="4 5">
    <name type="scientific">Actinidia rufa</name>
    <dbReference type="NCBI Taxonomy" id="165716"/>
    <lineage>
        <taxon>Eukaryota</taxon>
        <taxon>Viridiplantae</taxon>
        <taxon>Streptophyta</taxon>
        <taxon>Embryophyta</taxon>
        <taxon>Tracheophyta</taxon>
        <taxon>Spermatophyta</taxon>
        <taxon>Magnoliopsida</taxon>
        <taxon>eudicotyledons</taxon>
        <taxon>Gunneridae</taxon>
        <taxon>Pentapetalae</taxon>
        <taxon>asterids</taxon>
        <taxon>Ericales</taxon>
        <taxon>Actinidiaceae</taxon>
        <taxon>Actinidia</taxon>
    </lineage>
</organism>
<sequence>MADEGNLQTLPSGGFPQGILPEVDVPHSAAIEINSMTQGDLDHLWETCSFLIGVQTRIPRKGETVLSASSGKVAFYEATFPASLRFPVHPTIRRILDFYGIYPAQLSSNAWRNILSVLVRPVKNVLKGAPSNVKGWKRRFFFVSGDDWEFHLMIPREEGTYEFEVMGHPSKQCNKLPILSSPEEERFLQVFEKIGGGHFKILVILNLRTFYKYFAPGQVEVYSSGGGMAGAEVGGEVEGDIRGESAATTDHASESSRPTDVSHLGVPSREGSVELAGIIREEMLSPHAKAAVALASKGVVISEGFETVSKKRALDNGFKGKQVASLPEVKKTKIGSGVHEVPTRPPAIAGEGSSVRRTLREAMGPQASVMASAATAEKILAGVILPADKEKVGKLTFDQVVTKFLHVLGSHFGILAIHCRDFTEGALNQRALMESSEMEMVRAQNRAIKLEGALAEEKTKGKKAVEEIQARNEVVASWRRESPSWKQFKIWPKGESSRRSKNIEMDHNLLAQEEIEAEKRAAEDEEAAEEEGTGECFSVLELNLAIDSSLPLPLFLSIRVNFFLSYYLCPISSLGDEEFGQSLPSWISDHLGGKSYIIDETNQSSLFSTKQTDPPEMDTSSLTKETNVMSQANLDKLREKYSFPPRIQLRIPREGETILSIRQGKVAFYEATFLAGLRLPIHPTIRRILNHYKICPTQLSPNAWCLYSLNLLPDSRWYYFKARPKKNLLQGSSSNVKGRKKRFFFASGNEWEFFPRMLAGDGIPRVPRSWGTLGKSCNKLPALTEVEAKRTAEVLGKVKPRGYYDVSKVLGSRTFNKHFAVSRIEISSSGGDNITSDDEGEFHGSSREDSVEYLGAIRWDTRLRTSSLEAYESSSDSRSESMLNSELPPELRSDAMSAWVGVFVPIEKMGKKAVDENVGKKVTPQLPLKWVVIQEKCPQEGDHAAEKGGLDSSKGKAVMPLPLPKRFKSNKEANNTTLRTSIAGTSSPGVDLGFGASMMSDALVARRLLNGGAKSATDIGKTDVVANLEAEVAELTRKLTKAKELAIEEFKIFRRLQGIDVENMEMDPSFAEEEEATKEGKEGVGIGGLA</sequence>
<dbReference type="PANTHER" id="PTHR31099:SF49">
    <property type="entry name" value="MYOSIN HEAVY CHAIN-LIKE PROTEIN"/>
    <property type="match status" value="1"/>
</dbReference>
<evidence type="ECO:0000313" key="4">
    <source>
        <dbReference type="EMBL" id="GFY81123.1"/>
    </source>
</evidence>
<evidence type="ECO:0000313" key="5">
    <source>
        <dbReference type="Proteomes" id="UP000585474"/>
    </source>
</evidence>
<keyword evidence="5" id="KW-1185">Reference proteome</keyword>
<dbReference type="Proteomes" id="UP000585474">
    <property type="component" value="Unassembled WGS sequence"/>
</dbReference>
<proteinExistence type="predicted"/>
<dbReference type="PANTHER" id="PTHR31099">
    <property type="entry name" value="OS06G0165300 PROTEIN"/>
    <property type="match status" value="1"/>
</dbReference>
<comment type="caution">
    <text evidence="4">The sequence shown here is derived from an EMBL/GenBank/DDBJ whole genome shotgun (WGS) entry which is preliminary data.</text>
</comment>
<feature type="coiled-coil region" evidence="1">
    <location>
        <begin position="433"/>
        <end position="460"/>
    </location>
</feature>
<evidence type="ECO:0000256" key="2">
    <source>
        <dbReference type="SAM" id="MobiDB-lite"/>
    </source>
</evidence>
<dbReference type="EMBL" id="BJWL01000001">
    <property type="protein sequence ID" value="GFY81123.1"/>
    <property type="molecule type" value="Genomic_DNA"/>
</dbReference>
<protein>
    <recommendedName>
        <fullName evidence="3">Transposase (putative) gypsy type domain-containing protein</fullName>
    </recommendedName>
</protein>
<dbReference type="InterPro" id="IPR007321">
    <property type="entry name" value="Transposase_28"/>
</dbReference>
<feature type="region of interest" description="Disordered" evidence="2">
    <location>
        <begin position="1070"/>
        <end position="1090"/>
    </location>
</feature>
<name>A0A7J0E3M7_9ERIC</name>
<reference evidence="4 5" key="1">
    <citation type="submission" date="2019-07" db="EMBL/GenBank/DDBJ databases">
        <title>De Novo Assembly of kiwifruit Actinidia rufa.</title>
        <authorList>
            <person name="Sugita-Konishi S."/>
            <person name="Sato K."/>
            <person name="Mori E."/>
            <person name="Abe Y."/>
            <person name="Kisaki G."/>
            <person name="Hamano K."/>
            <person name="Suezawa K."/>
            <person name="Otani M."/>
            <person name="Fukuda T."/>
            <person name="Manabe T."/>
            <person name="Gomi K."/>
            <person name="Tabuchi M."/>
            <person name="Akimitsu K."/>
            <person name="Kataoka I."/>
        </authorList>
    </citation>
    <scope>NUCLEOTIDE SEQUENCE [LARGE SCALE GENOMIC DNA]</scope>
    <source>
        <strain evidence="5">cv. Fuchu</strain>
    </source>
</reference>
<feature type="region of interest" description="Disordered" evidence="2">
    <location>
        <begin position="245"/>
        <end position="268"/>
    </location>
</feature>
<feature type="domain" description="Transposase (putative) gypsy type" evidence="3">
    <location>
        <begin position="669"/>
        <end position="706"/>
    </location>
</feature>
<evidence type="ECO:0000256" key="1">
    <source>
        <dbReference type="SAM" id="Coils"/>
    </source>
</evidence>
<keyword evidence="1" id="KW-0175">Coiled coil</keyword>
<feature type="compositionally biased region" description="Polar residues" evidence="2">
    <location>
        <begin position="246"/>
        <end position="259"/>
    </location>
</feature>
<evidence type="ECO:0000259" key="3">
    <source>
        <dbReference type="Pfam" id="PF04195"/>
    </source>
</evidence>
<dbReference type="OrthoDB" id="685909at2759"/>